<gene>
    <name evidence="1" type="ORF">Sjap_023127</name>
</gene>
<dbReference type="EMBL" id="JBBNAE010000009">
    <property type="protein sequence ID" value="KAK9097630.1"/>
    <property type="molecule type" value="Genomic_DNA"/>
</dbReference>
<organism evidence="1 2">
    <name type="scientific">Stephania japonica</name>
    <dbReference type="NCBI Taxonomy" id="461633"/>
    <lineage>
        <taxon>Eukaryota</taxon>
        <taxon>Viridiplantae</taxon>
        <taxon>Streptophyta</taxon>
        <taxon>Embryophyta</taxon>
        <taxon>Tracheophyta</taxon>
        <taxon>Spermatophyta</taxon>
        <taxon>Magnoliopsida</taxon>
        <taxon>Ranunculales</taxon>
        <taxon>Menispermaceae</taxon>
        <taxon>Menispermoideae</taxon>
        <taxon>Cissampelideae</taxon>
        <taxon>Stephania</taxon>
    </lineage>
</organism>
<comment type="caution">
    <text evidence="1">The sequence shown here is derived from an EMBL/GenBank/DDBJ whole genome shotgun (WGS) entry which is preliminary data.</text>
</comment>
<dbReference type="Proteomes" id="UP001417504">
    <property type="component" value="Unassembled WGS sequence"/>
</dbReference>
<evidence type="ECO:0008006" key="3">
    <source>
        <dbReference type="Google" id="ProtNLM"/>
    </source>
</evidence>
<protein>
    <recommendedName>
        <fullName evidence="3">DUF1997 family protein</fullName>
    </recommendedName>
</protein>
<name>A0AAP0EQ60_9MAGN</name>
<reference evidence="1 2" key="1">
    <citation type="submission" date="2024-01" db="EMBL/GenBank/DDBJ databases">
        <title>Genome assemblies of Stephania.</title>
        <authorList>
            <person name="Yang L."/>
        </authorList>
    </citation>
    <scope>NUCLEOTIDE SEQUENCE [LARGE SCALE GENOMIC DNA]</scope>
    <source>
        <strain evidence="1">QJT</strain>
        <tissue evidence="1">Leaf</tissue>
    </source>
</reference>
<evidence type="ECO:0000313" key="1">
    <source>
        <dbReference type="EMBL" id="KAK9097630.1"/>
    </source>
</evidence>
<dbReference type="Pfam" id="PF09366">
    <property type="entry name" value="DUF1997"/>
    <property type="match status" value="1"/>
</dbReference>
<dbReference type="PANTHER" id="PTHR34131">
    <property type="entry name" value="(RAP ANNOTATION RELEASE2) GALACTOSE-BINDING LIKE DOMAIN CONTAINING PROTEIN"/>
    <property type="match status" value="1"/>
</dbReference>
<dbReference type="InterPro" id="IPR018971">
    <property type="entry name" value="DUF1997"/>
</dbReference>
<accession>A0AAP0EQ60</accession>
<dbReference type="PANTHER" id="PTHR34131:SF2">
    <property type="entry name" value="FAMILY PROTEIN, PUTATIVE (DUF1997)-RELATED"/>
    <property type="match status" value="1"/>
</dbReference>
<evidence type="ECO:0000313" key="2">
    <source>
        <dbReference type="Proteomes" id="UP001417504"/>
    </source>
</evidence>
<keyword evidence="2" id="KW-1185">Reference proteome</keyword>
<dbReference type="AlphaFoldDB" id="A0AAP0EQ60"/>
<sequence length="251" mass="28096">MALCGGTGTGTGREHSLGLLVFPKFNFNFKLRKKQVEFVVPNLVVSASSSSAASNKIANLFAKRKERVKLPIYQGGGGIDQFLCHPSGVGVEAILNKNSFTSFQSLDTNTYRCTLPKLKFLNFQVAPVLDLRVTSTTQDCTIELLSCKFEGSELLQRQNDRFLACMRNHMTWDVNDSDQFLDLDIELNVSLQIYTQPFSSLPISAVEKPGNLMMQSLLDRLFQVLLQRLLRDYDRWVREGGVSSSVNSDVN</sequence>
<proteinExistence type="predicted"/>